<dbReference type="InterPro" id="IPR046346">
    <property type="entry name" value="Aminoacid_DH-like_N_sf"/>
</dbReference>
<dbReference type="Pfam" id="PF00763">
    <property type="entry name" value="THF_DHG_CYH"/>
    <property type="match status" value="1"/>
</dbReference>
<dbReference type="Gene3D" id="3.40.50.10860">
    <property type="entry name" value="Leucine Dehydrogenase, chain A, domain 1"/>
    <property type="match status" value="1"/>
</dbReference>
<feature type="domain" description="Tetrahydrofolate dehydrogenase/cyclohydrolase catalytic" evidence="1">
    <location>
        <begin position="2"/>
        <end position="44"/>
    </location>
</feature>
<comment type="caution">
    <text evidence="2">The sequence shown here is derived from an EMBL/GenBank/DDBJ whole genome shotgun (WGS) entry which is preliminary data.</text>
</comment>
<dbReference type="PANTHER" id="PTHR48099">
    <property type="entry name" value="C-1-TETRAHYDROFOLATE SYNTHASE, CYTOPLASMIC-RELATED"/>
    <property type="match status" value="1"/>
</dbReference>
<gene>
    <name evidence="2" type="ORF">CK820_G0002659</name>
</gene>
<reference evidence="2 3" key="1">
    <citation type="submission" date="2017-12" db="EMBL/GenBank/DDBJ databases">
        <title>High-resolution comparative analysis of great ape genomes.</title>
        <authorList>
            <person name="Pollen A."/>
            <person name="Hastie A."/>
            <person name="Hormozdiari F."/>
            <person name="Dougherty M."/>
            <person name="Liu R."/>
            <person name="Chaisson M."/>
            <person name="Hoppe E."/>
            <person name="Hill C."/>
            <person name="Pang A."/>
            <person name="Hillier L."/>
            <person name="Baker C."/>
            <person name="Armstrong J."/>
            <person name="Shendure J."/>
            <person name="Paten B."/>
            <person name="Wilson R."/>
            <person name="Chao H."/>
            <person name="Schneider V."/>
            <person name="Ventura M."/>
            <person name="Kronenberg Z."/>
            <person name="Murali S."/>
            <person name="Gordon D."/>
            <person name="Cantsilieris S."/>
            <person name="Munson K."/>
            <person name="Nelson B."/>
            <person name="Raja A."/>
            <person name="Underwood J."/>
            <person name="Diekhans M."/>
            <person name="Fiddes I."/>
            <person name="Haussler D."/>
            <person name="Eichler E."/>
        </authorList>
    </citation>
    <scope>NUCLEOTIDE SEQUENCE [LARGE SCALE GENOMIC DNA]</scope>
    <source>
        <strain evidence="2">Yerkes chimp pedigree #C0471</strain>
    </source>
</reference>
<organism evidence="2 3">
    <name type="scientific">Pan troglodytes</name>
    <name type="common">Chimpanzee</name>
    <dbReference type="NCBI Taxonomy" id="9598"/>
    <lineage>
        <taxon>Eukaryota</taxon>
        <taxon>Metazoa</taxon>
        <taxon>Chordata</taxon>
        <taxon>Craniata</taxon>
        <taxon>Vertebrata</taxon>
        <taxon>Euteleostomi</taxon>
        <taxon>Mammalia</taxon>
        <taxon>Eutheria</taxon>
        <taxon>Euarchontoglires</taxon>
        <taxon>Primates</taxon>
        <taxon>Haplorrhini</taxon>
        <taxon>Catarrhini</taxon>
        <taxon>Hominidae</taxon>
        <taxon>Pan</taxon>
    </lineage>
</organism>
<dbReference type="AlphaFoldDB" id="A0A2J8PIF5"/>
<dbReference type="EMBL" id="NBAG03000214">
    <property type="protein sequence ID" value="PNI83781.1"/>
    <property type="molecule type" value="Genomic_DNA"/>
</dbReference>
<proteinExistence type="predicted"/>
<dbReference type="InterPro" id="IPR020630">
    <property type="entry name" value="THF_DH/CycHdrlase_cat_dom"/>
</dbReference>
<evidence type="ECO:0000313" key="2">
    <source>
        <dbReference type="EMBL" id="PNI83781.1"/>
    </source>
</evidence>
<dbReference type="SUPFAM" id="SSF53223">
    <property type="entry name" value="Aminoacid dehydrogenase-like, N-terminal domain"/>
    <property type="match status" value="1"/>
</dbReference>
<dbReference type="Proteomes" id="UP000236370">
    <property type="component" value="Unassembled WGS sequence"/>
</dbReference>
<evidence type="ECO:0000313" key="3">
    <source>
        <dbReference type="Proteomes" id="UP000236370"/>
    </source>
</evidence>
<name>A0A2J8PIF5_PANTR</name>
<accession>A0A2J8PIF5</accession>
<sequence length="68" mass="7349">MKYITSLNEDSTVHGFLVQLPLDSENSINTEEVINAIAPEKDVDGLTSINAGKLARGDLNDCFIPCTP</sequence>
<protein>
    <submittedName>
        <fullName evidence="2">MTHFD1 isoform 7</fullName>
    </submittedName>
</protein>
<evidence type="ECO:0000259" key="1">
    <source>
        <dbReference type="Pfam" id="PF00763"/>
    </source>
</evidence>
<dbReference type="PANTHER" id="PTHR48099:SF1">
    <property type="entry name" value="C-1-TETRAHYDROFOLATE SYNTHASE, CYTOPLASMIC"/>
    <property type="match status" value="1"/>
</dbReference>
<feature type="non-terminal residue" evidence="2">
    <location>
        <position position="68"/>
    </location>
</feature>
<dbReference type="SMR" id="A0A2J8PIF5"/>
<dbReference type="GO" id="GO:0004488">
    <property type="term" value="F:methylenetetrahydrofolate dehydrogenase (NADP+) activity"/>
    <property type="evidence" value="ECO:0007669"/>
    <property type="project" value="InterPro"/>
</dbReference>